<accession>A0ABQ7YMB8</accession>
<name>A0ABQ7YMB8_BRANA</name>
<organism evidence="1 2">
    <name type="scientific">Brassica napus</name>
    <name type="common">Rape</name>
    <dbReference type="NCBI Taxonomy" id="3708"/>
    <lineage>
        <taxon>Eukaryota</taxon>
        <taxon>Viridiplantae</taxon>
        <taxon>Streptophyta</taxon>
        <taxon>Embryophyta</taxon>
        <taxon>Tracheophyta</taxon>
        <taxon>Spermatophyta</taxon>
        <taxon>Magnoliopsida</taxon>
        <taxon>eudicotyledons</taxon>
        <taxon>Gunneridae</taxon>
        <taxon>Pentapetalae</taxon>
        <taxon>rosids</taxon>
        <taxon>malvids</taxon>
        <taxon>Brassicales</taxon>
        <taxon>Brassicaceae</taxon>
        <taxon>Brassiceae</taxon>
        <taxon>Brassica</taxon>
    </lineage>
</organism>
<comment type="caution">
    <text evidence="1">The sequence shown here is derived from an EMBL/GenBank/DDBJ whole genome shotgun (WGS) entry which is preliminary data.</text>
</comment>
<sequence>MGRVVKLALGLWSKSNTGDWSFEEDIREYAYFIVIKSSDSYDGVVEMIRIRLNLGILTPVALTYQLPQWMLQPEGSKTPLITLLTDKDVETMASVRDYMSEAVLYVTCGPEQFACRSPFTVGDKTFLQEGVTEEQHHAGIKALVGGHLIVCSKHMLEIMFNEPQLLIVFRAALEIEMVYEKDRVDGVDDVGEIPRFTIDEAIELQPGFPLSPDDPANFDENDNVLHGEPMTIEELDRAFPNIQGPPNVHQATGLPEPPSGELTTLPLVWGVMTEEQAYWNQVMEEEANYALGLAIGPNRRISAAPQPLLIVIPENEDGEASYTGSSDGINENENIITLTPMSQQKTIDTPNNKKVSTVTQVGSSGYSSKATRPHSPDVEVVGENIANTRISEPCLDLTLGLRTIGNEGGSGTNA</sequence>
<keyword evidence="2" id="KW-1185">Reference proteome</keyword>
<proteinExistence type="predicted"/>
<gene>
    <name evidence="1" type="ORF">HID58_076368</name>
</gene>
<dbReference type="Proteomes" id="UP000824890">
    <property type="component" value="Unassembled WGS sequence"/>
</dbReference>
<dbReference type="EMBL" id="JAGKQM010000017">
    <property type="protein sequence ID" value="KAH0869346.1"/>
    <property type="molecule type" value="Genomic_DNA"/>
</dbReference>
<reference evidence="1 2" key="1">
    <citation type="submission" date="2021-05" db="EMBL/GenBank/DDBJ databases">
        <title>Genome Assembly of Synthetic Allotetraploid Brassica napus Reveals Homoeologous Exchanges between Subgenomes.</title>
        <authorList>
            <person name="Davis J.T."/>
        </authorList>
    </citation>
    <scope>NUCLEOTIDE SEQUENCE [LARGE SCALE GENOMIC DNA]</scope>
    <source>
        <strain evidence="2">cv. Da-Ae</strain>
        <tissue evidence="1">Seedling</tissue>
    </source>
</reference>
<evidence type="ECO:0000313" key="2">
    <source>
        <dbReference type="Proteomes" id="UP000824890"/>
    </source>
</evidence>
<protein>
    <submittedName>
        <fullName evidence="1">Uncharacterized protein</fullName>
    </submittedName>
</protein>
<evidence type="ECO:0000313" key="1">
    <source>
        <dbReference type="EMBL" id="KAH0869346.1"/>
    </source>
</evidence>